<dbReference type="Proteomes" id="UP000182692">
    <property type="component" value="Unassembled WGS sequence"/>
</dbReference>
<evidence type="ECO:0000313" key="1">
    <source>
        <dbReference type="EMBL" id="SFO69059.1"/>
    </source>
</evidence>
<dbReference type="AlphaFoldDB" id="A0A1I5J8Q8"/>
<evidence type="ECO:0008006" key="3">
    <source>
        <dbReference type="Google" id="ProtNLM"/>
    </source>
</evidence>
<gene>
    <name evidence="1" type="ORF">SAMN03084138_00036</name>
</gene>
<sequence>MQMIKCVIVPLLGLAISACVNQDGVKEDKLNATLKIDGYYHSEFDQDSTLAKETLRFVDKVNRRVVVSKVLMIPGAGESGLHVTKTQESGNYHIDCRQGRQFCFLTIDGELDGDEFKYTYRLSYSGALVRGNGIRKRFISDTLDNI</sequence>
<organism evidence="1 2">
    <name type="scientific">Enterovibrio norvegicus DSM 15893</name>
    <dbReference type="NCBI Taxonomy" id="1121869"/>
    <lineage>
        <taxon>Bacteria</taxon>
        <taxon>Pseudomonadati</taxon>
        <taxon>Pseudomonadota</taxon>
        <taxon>Gammaproteobacteria</taxon>
        <taxon>Vibrionales</taxon>
        <taxon>Vibrionaceae</taxon>
        <taxon>Enterovibrio</taxon>
    </lineage>
</organism>
<dbReference type="EMBL" id="FOWR01000001">
    <property type="protein sequence ID" value="SFO69059.1"/>
    <property type="molecule type" value="Genomic_DNA"/>
</dbReference>
<dbReference type="PROSITE" id="PS51257">
    <property type="entry name" value="PROKAR_LIPOPROTEIN"/>
    <property type="match status" value="1"/>
</dbReference>
<dbReference type="RefSeq" id="WP_017015339.1">
    <property type="nucleotide sequence ID" value="NZ_FOWR01000001.1"/>
</dbReference>
<dbReference type="OrthoDB" id="5916756at2"/>
<evidence type="ECO:0000313" key="2">
    <source>
        <dbReference type="Proteomes" id="UP000182692"/>
    </source>
</evidence>
<protein>
    <recommendedName>
        <fullName evidence="3">Lipoprotein</fullName>
    </recommendedName>
</protein>
<name>A0A1I5J8Q8_9GAMM</name>
<proteinExistence type="predicted"/>
<reference evidence="1 2" key="1">
    <citation type="submission" date="2016-10" db="EMBL/GenBank/DDBJ databases">
        <authorList>
            <person name="de Groot N.N."/>
        </authorList>
    </citation>
    <scope>NUCLEOTIDE SEQUENCE [LARGE SCALE GENOMIC DNA]</scope>
    <source>
        <strain evidence="1 2">DSM 15893</strain>
    </source>
</reference>
<accession>A0A1I5J8Q8</accession>
<dbReference type="GeneID" id="35873686"/>